<dbReference type="Proteomes" id="UP001369086">
    <property type="component" value="Unassembled WGS sequence"/>
</dbReference>
<reference evidence="2 3" key="1">
    <citation type="submission" date="2021-05" db="EMBL/GenBank/DDBJ databases">
        <authorList>
            <person name="Zahm M."/>
            <person name="Klopp C."/>
            <person name="Cabau C."/>
            <person name="Kuhl H."/>
            <person name="Suciu R."/>
            <person name="Ciorpac M."/>
            <person name="Holostenco D."/>
            <person name="Gessner J."/>
            <person name="Wuertz S."/>
            <person name="Hohne C."/>
            <person name="Stock M."/>
            <person name="Gislard M."/>
            <person name="Lluch J."/>
            <person name="Milhes M."/>
            <person name="Lampietro C."/>
            <person name="Lopez Roques C."/>
            <person name="Donnadieu C."/>
            <person name="Du K."/>
            <person name="Schartl M."/>
            <person name="Guiguen Y."/>
        </authorList>
    </citation>
    <scope>NUCLEOTIDE SEQUENCE [LARGE SCALE GENOMIC DNA]</scope>
    <source>
        <strain evidence="2">Hh-F2</strain>
        <tissue evidence="2">Blood</tissue>
    </source>
</reference>
<dbReference type="InterPro" id="IPR023393">
    <property type="entry name" value="START-like_dom_sf"/>
</dbReference>
<evidence type="ECO:0000313" key="2">
    <source>
        <dbReference type="EMBL" id="KAK6479250.1"/>
    </source>
</evidence>
<keyword evidence="3" id="KW-1185">Reference proteome</keyword>
<dbReference type="Gene3D" id="3.30.530.20">
    <property type="match status" value="1"/>
</dbReference>
<protein>
    <submittedName>
        <fullName evidence="2">StAR-related lipid transfer protein 9-like</fullName>
    </submittedName>
</protein>
<evidence type="ECO:0000313" key="3">
    <source>
        <dbReference type="Proteomes" id="UP001369086"/>
    </source>
</evidence>
<organism evidence="2 3">
    <name type="scientific">Huso huso</name>
    <name type="common">Beluga</name>
    <name type="synonym">Acipenser huso</name>
    <dbReference type="NCBI Taxonomy" id="61971"/>
    <lineage>
        <taxon>Eukaryota</taxon>
        <taxon>Metazoa</taxon>
        <taxon>Chordata</taxon>
        <taxon>Craniata</taxon>
        <taxon>Vertebrata</taxon>
        <taxon>Euteleostomi</taxon>
        <taxon>Actinopterygii</taxon>
        <taxon>Chondrostei</taxon>
        <taxon>Acipenseriformes</taxon>
        <taxon>Acipenseridae</taxon>
        <taxon>Huso</taxon>
    </lineage>
</organism>
<dbReference type="Pfam" id="PF01852">
    <property type="entry name" value="START"/>
    <property type="match status" value="1"/>
</dbReference>
<dbReference type="PANTHER" id="PTHR47117:SF1">
    <property type="entry name" value="STAR-RELATED LIPID TRANSFER PROTEIN 9"/>
    <property type="match status" value="1"/>
</dbReference>
<sequence>MNSSLCCLKQPRDFCCISAESKQEEQFVLALRSVYDEALPRPGRELVRGEVLPSAWVLQPDTQHRKEVTKVVYMTQVDLGTPALPQRLLGFVAKRQAMVIANLASFFPL</sequence>
<dbReference type="SUPFAM" id="SSF55961">
    <property type="entry name" value="Bet v1-like"/>
    <property type="match status" value="1"/>
</dbReference>
<name>A0ABR0Z349_HUSHU</name>
<gene>
    <name evidence="2" type="ORF">HHUSO_G19947</name>
</gene>
<accession>A0ABR0Z349</accession>
<dbReference type="PROSITE" id="PS50848">
    <property type="entry name" value="START"/>
    <property type="match status" value="1"/>
</dbReference>
<dbReference type="InterPro" id="IPR002913">
    <property type="entry name" value="START_lipid-bd_dom"/>
</dbReference>
<proteinExistence type="predicted"/>
<dbReference type="EMBL" id="JAHFZB010000018">
    <property type="protein sequence ID" value="KAK6479250.1"/>
    <property type="molecule type" value="Genomic_DNA"/>
</dbReference>
<feature type="domain" description="START" evidence="1">
    <location>
        <begin position="1"/>
        <end position="89"/>
    </location>
</feature>
<evidence type="ECO:0000259" key="1">
    <source>
        <dbReference type="PROSITE" id="PS50848"/>
    </source>
</evidence>
<comment type="caution">
    <text evidence="2">The sequence shown here is derived from an EMBL/GenBank/DDBJ whole genome shotgun (WGS) entry which is preliminary data.</text>
</comment>
<dbReference type="PANTHER" id="PTHR47117">
    <property type="entry name" value="STAR-RELATED LIPID TRANSFER PROTEIN 9"/>
    <property type="match status" value="1"/>
</dbReference>